<dbReference type="EMBL" id="JABFUD020000017">
    <property type="protein sequence ID" value="KAI5066738.1"/>
    <property type="molecule type" value="Genomic_DNA"/>
</dbReference>
<accession>A0A9D4UFW6</accession>
<name>A0A9D4UFW6_ADICA</name>
<protein>
    <submittedName>
        <fullName evidence="1">Uncharacterized protein</fullName>
    </submittedName>
</protein>
<comment type="caution">
    <text evidence="1">The sequence shown here is derived from an EMBL/GenBank/DDBJ whole genome shotgun (WGS) entry which is preliminary data.</text>
</comment>
<evidence type="ECO:0000313" key="2">
    <source>
        <dbReference type="Proteomes" id="UP000886520"/>
    </source>
</evidence>
<keyword evidence="2" id="KW-1185">Reference proteome</keyword>
<gene>
    <name evidence="1" type="ORF">GOP47_0017266</name>
</gene>
<dbReference type="OrthoDB" id="1969176at2759"/>
<sequence length="184" mass="20908">MEDEASFAKFYLRRFFTRAFQAIRGDSDNLLPSGRFLKDLHCALILCQSSSLLADAPSHDLSTSHMDGLLVVSSIENAKSMWSDLLKYGTNSPCTRNLLLKGIAISKKRCTYRDPTSEEKTYLKKFWNIPEQYFQCLEVKTYQKVLFKGDIFNMGTDVIVKVDSDNATVEHSEGLYNILVLNTV</sequence>
<dbReference type="Proteomes" id="UP000886520">
    <property type="component" value="Chromosome 17"/>
</dbReference>
<reference evidence="1" key="1">
    <citation type="submission" date="2021-01" db="EMBL/GenBank/DDBJ databases">
        <title>Adiantum capillus-veneris genome.</title>
        <authorList>
            <person name="Fang Y."/>
            <person name="Liao Q."/>
        </authorList>
    </citation>
    <scope>NUCLEOTIDE SEQUENCE</scope>
    <source>
        <strain evidence="1">H3</strain>
        <tissue evidence="1">Leaf</tissue>
    </source>
</reference>
<organism evidence="1 2">
    <name type="scientific">Adiantum capillus-veneris</name>
    <name type="common">Maidenhair fern</name>
    <dbReference type="NCBI Taxonomy" id="13818"/>
    <lineage>
        <taxon>Eukaryota</taxon>
        <taxon>Viridiplantae</taxon>
        <taxon>Streptophyta</taxon>
        <taxon>Embryophyta</taxon>
        <taxon>Tracheophyta</taxon>
        <taxon>Polypodiopsida</taxon>
        <taxon>Polypodiidae</taxon>
        <taxon>Polypodiales</taxon>
        <taxon>Pteridineae</taxon>
        <taxon>Pteridaceae</taxon>
        <taxon>Vittarioideae</taxon>
        <taxon>Adiantum</taxon>
    </lineage>
</organism>
<evidence type="ECO:0000313" key="1">
    <source>
        <dbReference type="EMBL" id="KAI5066738.1"/>
    </source>
</evidence>
<dbReference type="AlphaFoldDB" id="A0A9D4UFW6"/>
<proteinExistence type="predicted"/>